<keyword evidence="1" id="KW-0812">Transmembrane</keyword>
<dbReference type="Proteomes" id="UP000532936">
    <property type="component" value="Unassembled WGS sequence"/>
</dbReference>
<dbReference type="AlphaFoldDB" id="A0A7W6F0E6"/>
<evidence type="ECO:0000313" key="2">
    <source>
        <dbReference type="EMBL" id="MBB3872905.1"/>
    </source>
</evidence>
<keyword evidence="1" id="KW-1133">Transmembrane helix</keyword>
<protein>
    <submittedName>
        <fullName evidence="2">4-hydroxybenzoate polyprenyltransferase</fullName>
    </submittedName>
</protein>
<keyword evidence="1" id="KW-0472">Membrane</keyword>
<keyword evidence="2" id="KW-0808">Transferase</keyword>
<evidence type="ECO:0000256" key="1">
    <source>
        <dbReference type="SAM" id="Phobius"/>
    </source>
</evidence>
<dbReference type="EMBL" id="JACIDA010000002">
    <property type="protein sequence ID" value="MBB3872905.1"/>
    <property type="molecule type" value="Genomic_DNA"/>
</dbReference>
<feature type="transmembrane region" description="Helical" evidence="1">
    <location>
        <begin position="12"/>
        <end position="30"/>
    </location>
</feature>
<sequence length="70" mass="7748">MLFYIFPIAQPPWLYLQIAIAGAWIALVVFDVRNNGRKGLRTLLLAPLVVVAFWLAMIGNVLDSCSKVGC</sequence>
<gene>
    <name evidence="2" type="ORF">GGR11_002458</name>
</gene>
<evidence type="ECO:0000313" key="3">
    <source>
        <dbReference type="Proteomes" id="UP000532936"/>
    </source>
</evidence>
<dbReference type="GO" id="GO:0016740">
    <property type="term" value="F:transferase activity"/>
    <property type="evidence" value="ECO:0007669"/>
    <property type="project" value="UniProtKB-KW"/>
</dbReference>
<organism evidence="2 3">
    <name type="scientific">Brevundimonas mediterranea</name>
    <dbReference type="NCBI Taxonomy" id="74329"/>
    <lineage>
        <taxon>Bacteria</taxon>
        <taxon>Pseudomonadati</taxon>
        <taxon>Pseudomonadota</taxon>
        <taxon>Alphaproteobacteria</taxon>
        <taxon>Caulobacterales</taxon>
        <taxon>Caulobacteraceae</taxon>
        <taxon>Brevundimonas</taxon>
    </lineage>
</organism>
<proteinExistence type="predicted"/>
<name>A0A7W6F0E6_9CAUL</name>
<comment type="caution">
    <text evidence="2">The sequence shown here is derived from an EMBL/GenBank/DDBJ whole genome shotgun (WGS) entry which is preliminary data.</text>
</comment>
<reference evidence="2 3" key="1">
    <citation type="submission" date="2020-08" db="EMBL/GenBank/DDBJ databases">
        <title>Genomic Encyclopedia of Type Strains, Phase IV (KMG-IV): sequencing the most valuable type-strain genomes for metagenomic binning, comparative biology and taxonomic classification.</title>
        <authorList>
            <person name="Goeker M."/>
        </authorList>
    </citation>
    <scope>NUCLEOTIDE SEQUENCE [LARGE SCALE GENOMIC DNA]</scope>
    <source>
        <strain evidence="2 3">DSM 14878</strain>
    </source>
</reference>
<feature type="transmembrane region" description="Helical" evidence="1">
    <location>
        <begin position="42"/>
        <end position="62"/>
    </location>
</feature>
<accession>A0A7W6F0E6</accession>
<dbReference type="RefSeq" id="WP_183197353.1">
    <property type="nucleotide sequence ID" value="NZ_JACIDA010000002.1"/>
</dbReference>